<accession>A0A173SUX2</accession>
<dbReference type="Proteomes" id="UP000095591">
    <property type="component" value="Unassembled WGS sequence"/>
</dbReference>
<name>A0A173SUX2_PARDI</name>
<gene>
    <name evidence="1" type="ORF">ERS852429_01174</name>
</gene>
<evidence type="ECO:0000313" key="2">
    <source>
        <dbReference type="Proteomes" id="UP000095591"/>
    </source>
</evidence>
<dbReference type="RefSeq" id="WP_057319005.1">
    <property type="nucleotide sequence ID" value="NZ_CYXP01000002.1"/>
</dbReference>
<organism evidence="1 2">
    <name type="scientific">Parabacteroides distasonis</name>
    <dbReference type="NCBI Taxonomy" id="823"/>
    <lineage>
        <taxon>Bacteria</taxon>
        <taxon>Pseudomonadati</taxon>
        <taxon>Bacteroidota</taxon>
        <taxon>Bacteroidia</taxon>
        <taxon>Bacteroidales</taxon>
        <taxon>Tannerellaceae</taxon>
        <taxon>Parabacteroides</taxon>
    </lineage>
</organism>
<dbReference type="AlphaFoldDB" id="A0A173SUX2"/>
<evidence type="ECO:0000313" key="1">
    <source>
        <dbReference type="EMBL" id="CUM93405.1"/>
    </source>
</evidence>
<reference evidence="1 2" key="1">
    <citation type="submission" date="2015-09" db="EMBL/GenBank/DDBJ databases">
        <authorList>
            <consortium name="Pathogen Informatics"/>
        </authorList>
    </citation>
    <scope>NUCLEOTIDE SEQUENCE [LARGE SCALE GENOMIC DNA]</scope>
    <source>
        <strain evidence="1 2">2789STDY5608872</strain>
    </source>
</reference>
<dbReference type="EMBL" id="CYXP01000002">
    <property type="protein sequence ID" value="CUM93405.1"/>
    <property type="molecule type" value="Genomic_DNA"/>
</dbReference>
<proteinExistence type="predicted"/>
<sequence length="100" mass="12083">MKTSKCFDRASCSWDCKPQISGLIHDPVEESEAYLSIKKELEEKLRSYFSDKKIDSGNWFRTPVSCFEYWQVMKRFLWEDYRIEWRSPVELNPTIFKDDL</sequence>
<protein>
    <submittedName>
        <fullName evidence="1">Uncharacterized protein</fullName>
    </submittedName>
</protein>